<dbReference type="Gene3D" id="3.55.30.10">
    <property type="entry name" value="Hsp33 domain"/>
    <property type="match status" value="1"/>
</dbReference>
<dbReference type="PANTHER" id="PTHR30111:SF1">
    <property type="entry name" value="33 KDA CHAPERONIN"/>
    <property type="match status" value="1"/>
</dbReference>
<accession>A0AA46DYV9</accession>
<dbReference type="GO" id="GO:0042026">
    <property type="term" value="P:protein refolding"/>
    <property type="evidence" value="ECO:0007669"/>
    <property type="project" value="TreeGrafter"/>
</dbReference>
<dbReference type="EMBL" id="SOBG01000004">
    <property type="protein sequence ID" value="TDT70589.1"/>
    <property type="molecule type" value="Genomic_DNA"/>
</dbReference>
<dbReference type="HAMAP" id="MF_00117">
    <property type="entry name" value="HslO"/>
    <property type="match status" value="1"/>
</dbReference>
<comment type="subcellular location">
    <subcellularLocation>
        <location evidence="6">Cytoplasm</location>
    </subcellularLocation>
</comment>
<feature type="disulfide bond" description="Redox-active" evidence="6">
    <location>
        <begin position="277"/>
        <end position="280"/>
    </location>
</feature>
<dbReference type="SUPFAM" id="SSF118352">
    <property type="entry name" value="HSP33 redox switch-like"/>
    <property type="match status" value="1"/>
</dbReference>
<dbReference type="Gene3D" id="3.90.1280.10">
    <property type="entry name" value="HSP33 redox switch-like"/>
    <property type="match status" value="1"/>
</dbReference>
<dbReference type="GO" id="GO:0044183">
    <property type="term" value="F:protein folding chaperone"/>
    <property type="evidence" value="ECO:0007669"/>
    <property type="project" value="TreeGrafter"/>
</dbReference>
<keyword evidence="8" id="KW-1185">Reference proteome</keyword>
<dbReference type="Pfam" id="PF01430">
    <property type="entry name" value="HSP33"/>
    <property type="match status" value="1"/>
</dbReference>
<dbReference type="CDD" id="cd00498">
    <property type="entry name" value="Hsp33"/>
    <property type="match status" value="1"/>
</dbReference>
<keyword evidence="4 6" id="KW-0143">Chaperone</keyword>
<comment type="caution">
    <text evidence="7">The sequence shown here is derived from an EMBL/GenBank/DDBJ whole genome shotgun (WGS) entry which is preliminary data.</text>
</comment>
<protein>
    <recommendedName>
        <fullName evidence="6">33 kDa chaperonin</fullName>
    </recommendedName>
    <alternativeName>
        <fullName evidence="6">Heat shock protein 33 homolog</fullName>
        <shortName evidence="6">HSP33</shortName>
    </alternativeName>
</protein>
<name>A0AA46DYV9_9FUSO</name>
<evidence type="ECO:0000256" key="5">
    <source>
        <dbReference type="ARBA" id="ARBA00023284"/>
    </source>
</evidence>
<evidence type="ECO:0000256" key="6">
    <source>
        <dbReference type="HAMAP-Rule" id="MF_00117"/>
    </source>
</evidence>
<dbReference type="PANTHER" id="PTHR30111">
    <property type="entry name" value="33 KDA CHAPERONIN"/>
    <property type="match status" value="1"/>
</dbReference>
<dbReference type="NCBIfam" id="NF001033">
    <property type="entry name" value="PRK00114.1"/>
    <property type="match status" value="1"/>
</dbReference>
<organism evidence="7 8">
    <name type="scientific">Hypnocyclicus thermotrophus</name>
    <dbReference type="NCBI Taxonomy" id="1627895"/>
    <lineage>
        <taxon>Bacteria</taxon>
        <taxon>Fusobacteriati</taxon>
        <taxon>Fusobacteriota</taxon>
        <taxon>Fusobacteriia</taxon>
        <taxon>Fusobacteriales</taxon>
        <taxon>Fusobacteriaceae</taxon>
        <taxon>Hypnocyclicus</taxon>
    </lineage>
</organism>
<keyword evidence="1 6" id="KW-0963">Cytoplasm</keyword>
<evidence type="ECO:0000256" key="3">
    <source>
        <dbReference type="ARBA" id="ARBA00023157"/>
    </source>
</evidence>
<dbReference type="Proteomes" id="UP000294678">
    <property type="component" value="Unassembled WGS sequence"/>
</dbReference>
<dbReference type="AlphaFoldDB" id="A0AA46DYV9"/>
<proteinExistence type="inferred from homology"/>
<comment type="function">
    <text evidence="6">Redox regulated molecular chaperone. Protects both thermally unfolding and oxidatively damaged proteins from irreversible aggregation. Plays an important role in the bacterial defense system toward oxidative stress.</text>
</comment>
<evidence type="ECO:0000256" key="1">
    <source>
        <dbReference type="ARBA" id="ARBA00022490"/>
    </source>
</evidence>
<keyword evidence="2 6" id="KW-0862">Zinc</keyword>
<reference evidence="7 8" key="1">
    <citation type="submission" date="2019-03" db="EMBL/GenBank/DDBJ databases">
        <title>Genomic Encyclopedia of Type Strains, Phase IV (KMG-IV): sequencing the most valuable type-strain genomes for metagenomic binning, comparative biology and taxonomic classification.</title>
        <authorList>
            <person name="Goeker M."/>
        </authorList>
    </citation>
    <scope>NUCLEOTIDE SEQUENCE [LARGE SCALE GENOMIC DNA]</scope>
    <source>
        <strain evidence="7 8">DSM 100055</strain>
    </source>
</reference>
<comment type="PTM">
    <text evidence="6">Under oxidizing conditions two disulfide bonds are formed involving the reactive cysteines. Under reducing conditions zinc is bound to the reactive cysteines and the protein is inactive.</text>
</comment>
<dbReference type="SUPFAM" id="SSF64397">
    <property type="entry name" value="Hsp33 domain"/>
    <property type="match status" value="1"/>
</dbReference>
<dbReference type="InterPro" id="IPR000397">
    <property type="entry name" value="Heat_shock_Hsp33"/>
</dbReference>
<evidence type="ECO:0000256" key="4">
    <source>
        <dbReference type="ARBA" id="ARBA00023186"/>
    </source>
</evidence>
<sequence length="298" mass="32952">MGKLIRGISKNARFMVIDSTDVVQKSVKIHNSSPTATAALGRVLTAALMMGQEIKVSNGSVTLRIDSDGPAKQLIATADNKGNVKGYIANDKEVIKRKTNGKLDVGGYIGKGFLKVIKDIGGKEPYIGVSPIQTGEIAEDIAYYYFTSEQIPSVVALGVFVDKDMSIKHAGGYIIQLLPGAEEGFITKLEEKIKAIKSVTELMNGGMDPERIAKLLYEDMNSENPNDLVEEYKILDTIEVNYTCDCNKEKFFRGIVSLGKDEIKKLLESQEDIEVECHFCKTKYSYTKEDFELILKNN</sequence>
<gene>
    <name evidence="6" type="primary">hslO</name>
    <name evidence="7" type="ORF">EV215_1139</name>
</gene>
<keyword evidence="5 6" id="KW-0676">Redox-active center</keyword>
<feature type="disulfide bond" description="Redox-active" evidence="6">
    <location>
        <begin position="244"/>
        <end position="246"/>
    </location>
</feature>
<dbReference type="RefSeq" id="WP_134113024.1">
    <property type="nucleotide sequence ID" value="NZ_SOBG01000004.1"/>
</dbReference>
<dbReference type="GO" id="GO:0051082">
    <property type="term" value="F:unfolded protein binding"/>
    <property type="evidence" value="ECO:0007669"/>
    <property type="project" value="UniProtKB-UniRule"/>
</dbReference>
<evidence type="ECO:0000313" key="8">
    <source>
        <dbReference type="Proteomes" id="UP000294678"/>
    </source>
</evidence>
<comment type="similarity">
    <text evidence="6">Belongs to the HSP33 family.</text>
</comment>
<dbReference type="InterPro" id="IPR016153">
    <property type="entry name" value="Heat_shock_Hsp33_N"/>
</dbReference>
<keyword evidence="3 6" id="KW-1015">Disulfide bond</keyword>
<dbReference type="GO" id="GO:0005737">
    <property type="term" value="C:cytoplasm"/>
    <property type="evidence" value="ECO:0007669"/>
    <property type="project" value="UniProtKB-SubCell"/>
</dbReference>
<dbReference type="InterPro" id="IPR016154">
    <property type="entry name" value="Heat_shock_Hsp33_C"/>
</dbReference>
<evidence type="ECO:0000256" key="2">
    <source>
        <dbReference type="ARBA" id="ARBA00022833"/>
    </source>
</evidence>
<evidence type="ECO:0000313" key="7">
    <source>
        <dbReference type="EMBL" id="TDT70589.1"/>
    </source>
</evidence>
<dbReference type="PIRSF" id="PIRSF005261">
    <property type="entry name" value="Heat_shock_Hsp33"/>
    <property type="match status" value="1"/>
</dbReference>